<protein>
    <recommendedName>
        <fullName evidence="2">SCP domain-containing protein</fullName>
    </recommendedName>
</protein>
<dbReference type="CDD" id="cd05379">
    <property type="entry name" value="CAP_bacterial"/>
    <property type="match status" value="1"/>
</dbReference>
<evidence type="ECO:0000256" key="1">
    <source>
        <dbReference type="SAM" id="Phobius"/>
    </source>
</evidence>
<feature type="transmembrane region" description="Helical" evidence="1">
    <location>
        <begin position="26"/>
        <end position="47"/>
    </location>
</feature>
<keyword evidence="1" id="KW-1133">Transmembrane helix</keyword>
<accession>A0A2H0TWS2</accession>
<dbReference type="Pfam" id="PF00188">
    <property type="entry name" value="CAP"/>
    <property type="match status" value="1"/>
</dbReference>
<dbReference type="InterPro" id="IPR035940">
    <property type="entry name" value="CAP_sf"/>
</dbReference>
<dbReference type="InterPro" id="IPR014044">
    <property type="entry name" value="CAP_dom"/>
</dbReference>
<evidence type="ECO:0000313" key="4">
    <source>
        <dbReference type="Proteomes" id="UP000231530"/>
    </source>
</evidence>
<keyword evidence="1" id="KW-0472">Membrane</keyword>
<dbReference type="SUPFAM" id="SSF55797">
    <property type="entry name" value="PR-1-like"/>
    <property type="match status" value="1"/>
</dbReference>
<comment type="caution">
    <text evidence="3">The sequence shown here is derived from an EMBL/GenBank/DDBJ whole genome shotgun (WGS) entry which is preliminary data.</text>
</comment>
<dbReference type="Gene3D" id="3.40.33.10">
    <property type="entry name" value="CAP"/>
    <property type="match status" value="1"/>
</dbReference>
<dbReference type="AlphaFoldDB" id="A0A2H0TWS2"/>
<dbReference type="EMBL" id="PFBY01000016">
    <property type="protein sequence ID" value="PIR76602.1"/>
    <property type="molecule type" value="Genomic_DNA"/>
</dbReference>
<feature type="transmembrane region" description="Helical" evidence="1">
    <location>
        <begin position="394"/>
        <end position="419"/>
    </location>
</feature>
<evidence type="ECO:0000259" key="2">
    <source>
        <dbReference type="Pfam" id="PF00188"/>
    </source>
</evidence>
<reference evidence="4" key="1">
    <citation type="submission" date="2017-09" db="EMBL/GenBank/DDBJ databases">
        <title>Depth-based differentiation of microbial function through sediment-hosted aquifers and enrichment of novel symbionts in the deep terrestrial subsurface.</title>
        <authorList>
            <person name="Probst A.J."/>
            <person name="Ladd B."/>
            <person name="Jarett J.K."/>
            <person name="Geller-Mcgrath D.E."/>
            <person name="Sieber C.M.K."/>
            <person name="Emerson J.B."/>
            <person name="Anantharaman K."/>
            <person name="Thomas B.C."/>
            <person name="Malmstrom R."/>
            <person name="Stieglmeier M."/>
            <person name="Klingl A."/>
            <person name="Woyke T."/>
            <person name="Ryan C.M."/>
            <person name="Banfield J.F."/>
        </authorList>
    </citation>
    <scope>NUCLEOTIDE SEQUENCE [LARGE SCALE GENOMIC DNA]</scope>
</reference>
<dbReference type="PANTHER" id="PTHR31157:SF1">
    <property type="entry name" value="SCP DOMAIN-CONTAINING PROTEIN"/>
    <property type="match status" value="1"/>
</dbReference>
<keyword evidence="1" id="KW-0812">Transmembrane</keyword>
<organism evidence="3 4">
    <name type="scientific">Candidatus Magasanikbacteria bacterium CG10_big_fil_rev_8_21_14_0_10_42_10</name>
    <dbReference type="NCBI Taxonomy" id="1974649"/>
    <lineage>
        <taxon>Bacteria</taxon>
        <taxon>Candidatus Magasanikiibacteriota</taxon>
    </lineage>
</organism>
<feature type="domain" description="SCP" evidence="2">
    <location>
        <begin position="68"/>
        <end position="181"/>
    </location>
</feature>
<feature type="transmembrane region" description="Helical" evidence="1">
    <location>
        <begin position="425"/>
        <end position="444"/>
    </location>
</feature>
<sequence>MSSLKHFFIPHAGNNYHPHFLHTKRAVLYSVFFLVMKAIVVAFVLLVPVEVYVIPDVLAAQQATLYTLTNDVRIANGIVPLTQAPQLYASSQHKATDMANKAYFAHIGPDGTGLASWLDDADYAYSTAGENLAIGFSDPRVLVNAWVNSPTHLANLIDPDYEETGIGLAAGMYDGVPVVYVAQHFGTEKNGSEIQIAVQAPIESQDSSPVVIEENTTETVIVSSTTFGDVLGTKEEQLKPTLIDEGPALVDPAGVLTQTSENDLPQSEQLGDTSPIDQTRSFARYENIDDTQFRIVAYASINIPFRSATVMIGGDIIPLTKETGSYGVRTGSLIIEQPVSEYFKAVLVPELRITLADGSVMSEALRWQHVPKVGLTPVEQYTASKSMLSSITNLFNVTNGIFFFFIGFFTIALLLNIFWEIKYQHHHVTVQTLGLILLLITLVAI</sequence>
<gene>
    <name evidence="3" type="ORF">COU32_01205</name>
</gene>
<dbReference type="Proteomes" id="UP000231530">
    <property type="component" value="Unassembled WGS sequence"/>
</dbReference>
<dbReference type="PANTHER" id="PTHR31157">
    <property type="entry name" value="SCP DOMAIN-CONTAINING PROTEIN"/>
    <property type="match status" value="1"/>
</dbReference>
<evidence type="ECO:0000313" key="3">
    <source>
        <dbReference type="EMBL" id="PIR76602.1"/>
    </source>
</evidence>
<name>A0A2H0TWS2_9BACT</name>
<proteinExistence type="predicted"/>